<dbReference type="SMART" id="SM00850">
    <property type="entry name" value="LytTR"/>
    <property type="match status" value="1"/>
</dbReference>
<dbReference type="InterPro" id="IPR001789">
    <property type="entry name" value="Sig_transdc_resp-reg_receiver"/>
</dbReference>
<dbReference type="PANTHER" id="PTHR37299">
    <property type="entry name" value="TRANSCRIPTIONAL REGULATOR-RELATED"/>
    <property type="match status" value="1"/>
</dbReference>
<evidence type="ECO:0000259" key="2">
    <source>
        <dbReference type="PROSITE" id="PS50110"/>
    </source>
</evidence>
<dbReference type="GO" id="GO:0000156">
    <property type="term" value="F:phosphorelay response regulator activity"/>
    <property type="evidence" value="ECO:0007669"/>
    <property type="project" value="InterPro"/>
</dbReference>
<dbReference type="InterPro" id="IPR046947">
    <property type="entry name" value="LytR-like"/>
</dbReference>
<keyword evidence="1" id="KW-0597">Phosphoprotein</keyword>
<dbReference type="Pfam" id="PF04397">
    <property type="entry name" value="LytTR"/>
    <property type="match status" value="1"/>
</dbReference>
<dbReference type="Gene3D" id="3.40.50.2300">
    <property type="match status" value="1"/>
</dbReference>
<dbReference type="RefSeq" id="WP_074605510.1">
    <property type="nucleotide sequence ID" value="NZ_FNGY01000002.1"/>
</dbReference>
<reference evidence="5" key="1">
    <citation type="submission" date="2016-10" db="EMBL/GenBank/DDBJ databases">
        <authorList>
            <person name="Varghese N."/>
            <person name="Submissions S."/>
        </authorList>
    </citation>
    <scope>NUCLEOTIDE SEQUENCE [LARGE SCALE GENOMIC DNA]</scope>
    <source>
        <strain evidence="5">DSM 19110</strain>
    </source>
</reference>
<evidence type="ECO:0000313" key="4">
    <source>
        <dbReference type="EMBL" id="SDL98878.1"/>
    </source>
</evidence>
<dbReference type="InterPro" id="IPR007492">
    <property type="entry name" value="LytTR_DNA-bd_dom"/>
</dbReference>
<feature type="domain" description="Response regulatory" evidence="2">
    <location>
        <begin position="2"/>
        <end position="114"/>
    </location>
</feature>
<keyword evidence="5" id="KW-1185">Reference proteome</keyword>
<dbReference type="PANTHER" id="PTHR37299:SF1">
    <property type="entry name" value="STAGE 0 SPORULATION PROTEIN A HOMOLOG"/>
    <property type="match status" value="1"/>
</dbReference>
<dbReference type="STRING" id="430522.BFS30_18085"/>
<dbReference type="Pfam" id="PF00072">
    <property type="entry name" value="Response_reg"/>
    <property type="match status" value="1"/>
</dbReference>
<evidence type="ECO:0000259" key="3">
    <source>
        <dbReference type="PROSITE" id="PS50930"/>
    </source>
</evidence>
<dbReference type="Proteomes" id="UP000183200">
    <property type="component" value="Unassembled WGS sequence"/>
</dbReference>
<dbReference type="GO" id="GO:0003677">
    <property type="term" value="F:DNA binding"/>
    <property type="evidence" value="ECO:0007669"/>
    <property type="project" value="UniProtKB-KW"/>
</dbReference>
<evidence type="ECO:0000256" key="1">
    <source>
        <dbReference type="PROSITE-ProRule" id="PRU00169"/>
    </source>
</evidence>
<evidence type="ECO:0000313" key="5">
    <source>
        <dbReference type="Proteomes" id="UP000183200"/>
    </source>
</evidence>
<name>A0A1G9PJ97_9SPHI</name>
<dbReference type="Gene3D" id="2.40.50.1020">
    <property type="entry name" value="LytTr DNA-binding domain"/>
    <property type="match status" value="1"/>
</dbReference>
<organism evidence="4 5">
    <name type="scientific">Pedobacter steynii</name>
    <dbReference type="NCBI Taxonomy" id="430522"/>
    <lineage>
        <taxon>Bacteria</taxon>
        <taxon>Pseudomonadati</taxon>
        <taxon>Bacteroidota</taxon>
        <taxon>Sphingobacteriia</taxon>
        <taxon>Sphingobacteriales</taxon>
        <taxon>Sphingobacteriaceae</taxon>
        <taxon>Pedobacter</taxon>
    </lineage>
</organism>
<dbReference type="SUPFAM" id="SSF52172">
    <property type="entry name" value="CheY-like"/>
    <property type="match status" value="1"/>
</dbReference>
<keyword evidence="4" id="KW-0238">DNA-binding</keyword>
<accession>A0A1G9PJ97</accession>
<proteinExistence type="predicted"/>
<dbReference type="PROSITE" id="PS50930">
    <property type="entry name" value="HTH_LYTTR"/>
    <property type="match status" value="1"/>
</dbReference>
<feature type="domain" description="HTH LytTR-type" evidence="3">
    <location>
        <begin position="142"/>
        <end position="251"/>
    </location>
</feature>
<protein>
    <submittedName>
        <fullName evidence="4">DNA-binding response regulator, LytR/AlgR family</fullName>
    </submittedName>
</protein>
<dbReference type="InterPro" id="IPR011006">
    <property type="entry name" value="CheY-like_superfamily"/>
</dbReference>
<dbReference type="EMBL" id="FNGY01000002">
    <property type="protein sequence ID" value="SDL98878.1"/>
    <property type="molecule type" value="Genomic_DNA"/>
</dbReference>
<feature type="modified residue" description="4-aspartylphosphate" evidence="1">
    <location>
        <position position="54"/>
    </location>
</feature>
<dbReference type="OrthoDB" id="9787344at2"/>
<dbReference type="PROSITE" id="PS50110">
    <property type="entry name" value="RESPONSE_REGULATORY"/>
    <property type="match status" value="1"/>
</dbReference>
<dbReference type="AlphaFoldDB" id="A0A1G9PJ97"/>
<gene>
    <name evidence="4" type="ORF">SAMN05421820_102675</name>
</gene>
<dbReference type="SMART" id="SM00448">
    <property type="entry name" value="REC"/>
    <property type="match status" value="1"/>
</dbReference>
<sequence>MRVLIIEDEELAADTLHKTLLKLNPKIEVLAILGTVEAAVAWLSKHTADLLFMDIHLGDGESFQIFEQVTVESPVIFTTAYDQYTLKAFKNQGIDYLLKPFDEEDVASALAKLDSIRKFSEINIPQIRFKTEEPAARIRNRFMVKLGKLIKTVQSDDVAYFMADDKYLFLVTNDKQNYIIEETIGSLEPQLDNSDFFRINRKFIIHIKAIREMYKLSRNRVRIVLEPAPVEGLEVVVSEERAEAFKNWLNQ</sequence>